<keyword evidence="2" id="KW-0489">Methyltransferase</keyword>
<dbReference type="Gene3D" id="3.40.50.150">
    <property type="entry name" value="Vaccinia Virus protein VP39"/>
    <property type="match status" value="1"/>
</dbReference>
<evidence type="ECO:0000259" key="1">
    <source>
        <dbReference type="Pfam" id="PF05050"/>
    </source>
</evidence>
<accession>A0A939IZB2</accession>
<dbReference type="Pfam" id="PF05050">
    <property type="entry name" value="Methyltransf_21"/>
    <property type="match status" value="1"/>
</dbReference>
<reference evidence="2" key="1">
    <citation type="submission" date="2020-12" db="EMBL/GenBank/DDBJ databases">
        <title>Oil enriched cultivation method for isolating marine PHA-producing bacteria.</title>
        <authorList>
            <person name="Zheng W."/>
            <person name="Yu S."/>
            <person name="Huang Y."/>
        </authorList>
    </citation>
    <scope>NUCLEOTIDE SEQUENCE</scope>
    <source>
        <strain evidence="2">SY-2-12</strain>
    </source>
</reference>
<protein>
    <submittedName>
        <fullName evidence="2">FkbM family methyltransferase</fullName>
    </submittedName>
</protein>
<dbReference type="PANTHER" id="PTHR34203:SF15">
    <property type="entry name" value="SLL1173 PROTEIN"/>
    <property type="match status" value="1"/>
</dbReference>
<dbReference type="GO" id="GO:0008168">
    <property type="term" value="F:methyltransferase activity"/>
    <property type="evidence" value="ECO:0007669"/>
    <property type="project" value="UniProtKB-KW"/>
</dbReference>
<dbReference type="InterPro" id="IPR052514">
    <property type="entry name" value="SAM-dependent_MTase"/>
</dbReference>
<dbReference type="SUPFAM" id="SSF53335">
    <property type="entry name" value="S-adenosyl-L-methionine-dependent methyltransferases"/>
    <property type="match status" value="1"/>
</dbReference>
<dbReference type="GO" id="GO:0032259">
    <property type="term" value="P:methylation"/>
    <property type="evidence" value="ECO:0007669"/>
    <property type="project" value="UniProtKB-KW"/>
</dbReference>
<dbReference type="RefSeq" id="WP_207139399.1">
    <property type="nucleotide sequence ID" value="NZ_JAEKJZ010000001.1"/>
</dbReference>
<organism evidence="2 3">
    <name type="scientific">Roseibium aggregatum</name>
    <dbReference type="NCBI Taxonomy" id="187304"/>
    <lineage>
        <taxon>Bacteria</taxon>
        <taxon>Pseudomonadati</taxon>
        <taxon>Pseudomonadota</taxon>
        <taxon>Alphaproteobacteria</taxon>
        <taxon>Hyphomicrobiales</taxon>
        <taxon>Stappiaceae</taxon>
        <taxon>Roseibium</taxon>
    </lineage>
</organism>
<sequence>MIKVAAKSVLQNKIANYIASSLFLTIGKKELYYRIQSVGNFLPDYVVVKLPKKQFSRDELTFYCAGGKDQMSRAAATIGWHAPEAPMPLLMQSLFKRDQVFFDVGANSGYYSLLALASLNRPDSVYSFEPSKDALAFFKINIDKNSLGDNGFEIAEIALSDHSGSAVLYYPVDTHNLLETSQTLVKNHKGRKEYEKTDFVEITTIDDFVQKRSLTRVDLIKIDVEGHEEAVLEGGVATLQKLRPIIFFEVLPDIEMRKLQDMFQKFSYLTFQMGPKSITQVKKIVHTSENRNQVAVPLEKKEYFLQSCSDSGLYHCS</sequence>
<comment type="caution">
    <text evidence="2">The sequence shown here is derived from an EMBL/GenBank/DDBJ whole genome shotgun (WGS) entry which is preliminary data.</text>
</comment>
<evidence type="ECO:0000313" key="2">
    <source>
        <dbReference type="EMBL" id="MBN9669866.1"/>
    </source>
</evidence>
<keyword evidence="2" id="KW-0808">Transferase</keyword>
<evidence type="ECO:0000313" key="3">
    <source>
        <dbReference type="Proteomes" id="UP000664096"/>
    </source>
</evidence>
<dbReference type="EMBL" id="JAEKJZ010000001">
    <property type="protein sequence ID" value="MBN9669866.1"/>
    <property type="molecule type" value="Genomic_DNA"/>
</dbReference>
<dbReference type="Proteomes" id="UP000664096">
    <property type="component" value="Unassembled WGS sequence"/>
</dbReference>
<dbReference type="NCBIfam" id="TIGR01444">
    <property type="entry name" value="fkbM_fam"/>
    <property type="match status" value="1"/>
</dbReference>
<dbReference type="InterPro" id="IPR029063">
    <property type="entry name" value="SAM-dependent_MTases_sf"/>
</dbReference>
<proteinExistence type="predicted"/>
<feature type="domain" description="Methyltransferase FkbM" evidence="1">
    <location>
        <begin position="103"/>
        <end position="266"/>
    </location>
</feature>
<dbReference type="InterPro" id="IPR006342">
    <property type="entry name" value="FkbM_mtfrase"/>
</dbReference>
<dbReference type="AlphaFoldDB" id="A0A939IZB2"/>
<gene>
    <name evidence="2" type="ORF">JF539_05910</name>
</gene>
<dbReference type="PANTHER" id="PTHR34203">
    <property type="entry name" value="METHYLTRANSFERASE, FKBM FAMILY PROTEIN"/>
    <property type="match status" value="1"/>
</dbReference>
<name>A0A939IZB2_9HYPH</name>